<dbReference type="InterPro" id="IPR027417">
    <property type="entry name" value="P-loop_NTPase"/>
</dbReference>
<evidence type="ECO:0000313" key="8">
    <source>
        <dbReference type="EMBL" id="MBM3116421.1"/>
    </source>
</evidence>
<dbReference type="Proteomes" id="UP000809431">
    <property type="component" value="Unassembled WGS sequence"/>
</dbReference>
<keyword evidence="1 6" id="KW-0547">Nucleotide-binding</keyword>
<dbReference type="Gene3D" id="3.40.50.300">
    <property type="entry name" value="P-loop containing nucleotide triphosphate hydrolases"/>
    <property type="match status" value="1"/>
</dbReference>
<evidence type="ECO:0000256" key="3">
    <source>
        <dbReference type="ARBA" id="ARBA00022806"/>
    </source>
</evidence>
<dbReference type="SUPFAM" id="SSF52540">
    <property type="entry name" value="P-loop containing nucleoside triphosphate hydrolases"/>
    <property type="match status" value="1"/>
</dbReference>
<keyword evidence="3 6" id="KW-0347">Helicase</keyword>
<sequence>MTAVLLEPQDLGHLVQFVPDLCFDDAERQAALLENGSRDFNAVPGSGKTSLLAAKLLLLAMKWPHPHKGICILSHTNVAREEITRRLAQSVEGSRLLAYPHFIGTIHGFVNQFLAMAALRQRELKVDVIDDAVFAKRAWSLANSNRYATLRVWLSKQHNAEVLVNKLFYKSATLDVVSEGGGLPGAHTATYKQMVALKKELTGVGIFRHRDMFAYAELALAEHPHLLDVVHRRFPMVFIDEMQDTSWEQEEILNRLFENRSTVQRFGDVDQKIISGDPESDKATFPRTGHGTISTSKRFGKRIAEAVASIRVSQQPVVGEADDACSPVLLLYKTTNINRVVYRFGELVVDRFAEDALTNRAVRAMCARRGGEGKVDPGRHMGDYWPAFERAQPSSTKDDLQVLLQWQRATLAERATEVRRGVLLTLRAAKAPVADELHDGRYLLRAVKEQQGDATQLQQLIRELTLTPPSFVSPDDRAALASTMYAHLACLLRAEMTAEEFAALKLFANPLMGEEKPTEGGPPTVCTVVHSDRELECSLGTVASMKGETHLASLVLESYGKNRRFDLQMALPFIAGLGKNFNKLTPAQQGQMRNLYVGMSRPTQFLCLAANESRVDAQTRLALAKKGWEIDVLS</sequence>
<name>A0ABS2BN34_9NEIS</name>
<evidence type="ECO:0000256" key="2">
    <source>
        <dbReference type="ARBA" id="ARBA00022801"/>
    </source>
</evidence>
<evidence type="ECO:0000256" key="4">
    <source>
        <dbReference type="ARBA" id="ARBA00022840"/>
    </source>
</evidence>
<dbReference type="PROSITE" id="PS51198">
    <property type="entry name" value="UVRD_HELICASE_ATP_BIND"/>
    <property type="match status" value="1"/>
</dbReference>
<dbReference type="InterPro" id="IPR000212">
    <property type="entry name" value="DNA_helicase_UvrD/REP"/>
</dbReference>
<evidence type="ECO:0000256" key="5">
    <source>
        <dbReference type="ARBA" id="ARBA00034923"/>
    </source>
</evidence>
<keyword evidence="9" id="KW-1185">Reference proteome</keyword>
<evidence type="ECO:0000313" key="9">
    <source>
        <dbReference type="Proteomes" id="UP000809431"/>
    </source>
</evidence>
<evidence type="ECO:0000256" key="1">
    <source>
        <dbReference type="ARBA" id="ARBA00022741"/>
    </source>
</evidence>
<reference evidence="8 9" key="1">
    <citation type="submission" date="2021-01" db="EMBL/GenBank/DDBJ databases">
        <title>Draft Genome Sequence and Polyhydroxyalkanoate Biosynthetic Potential of Jeongeupia naejangsanensis Type Strain DSM 24253.</title>
        <authorList>
            <person name="Turrini P."/>
            <person name="Artuso I."/>
            <person name="Lugli G.A."/>
            <person name="Frangipani E."/>
            <person name="Ventura M."/>
            <person name="Visca P."/>
        </authorList>
    </citation>
    <scope>NUCLEOTIDE SEQUENCE [LARGE SCALE GENOMIC DNA]</scope>
    <source>
        <strain evidence="8 9">DSM 24253</strain>
    </source>
</reference>
<dbReference type="PANTHER" id="PTHR11070:SF2">
    <property type="entry name" value="ATP-DEPENDENT DNA HELICASE SRS2"/>
    <property type="match status" value="1"/>
</dbReference>
<proteinExistence type="predicted"/>
<evidence type="ECO:0000256" key="6">
    <source>
        <dbReference type="PROSITE-ProRule" id="PRU00560"/>
    </source>
</evidence>
<keyword evidence="4 6" id="KW-0067">ATP-binding</keyword>
<dbReference type="PANTHER" id="PTHR11070">
    <property type="entry name" value="UVRD / RECB / PCRA DNA HELICASE FAMILY MEMBER"/>
    <property type="match status" value="1"/>
</dbReference>
<dbReference type="Pfam" id="PF00580">
    <property type="entry name" value="UvrD-helicase"/>
    <property type="match status" value="1"/>
</dbReference>
<comment type="caution">
    <text evidence="8">The sequence shown here is derived from an EMBL/GenBank/DDBJ whole genome shotgun (WGS) entry which is preliminary data.</text>
</comment>
<accession>A0ABS2BN34</accession>
<evidence type="ECO:0000259" key="7">
    <source>
        <dbReference type="PROSITE" id="PS51198"/>
    </source>
</evidence>
<gene>
    <name evidence="8" type="ORF">JMJ54_11305</name>
</gene>
<protein>
    <recommendedName>
        <fullName evidence="5">DNA 3'-5' helicase II</fullName>
    </recommendedName>
</protein>
<dbReference type="InterPro" id="IPR014016">
    <property type="entry name" value="UvrD-like_ATP-bd"/>
</dbReference>
<dbReference type="EMBL" id="JAESND010000005">
    <property type="protein sequence ID" value="MBM3116421.1"/>
    <property type="molecule type" value="Genomic_DNA"/>
</dbReference>
<keyword evidence="2 6" id="KW-0378">Hydrolase</keyword>
<dbReference type="RefSeq" id="WP_203538670.1">
    <property type="nucleotide sequence ID" value="NZ_JAESND010000005.1"/>
</dbReference>
<dbReference type="GO" id="GO:0004386">
    <property type="term" value="F:helicase activity"/>
    <property type="evidence" value="ECO:0007669"/>
    <property type="project" value="UniProtKB-KW"/>
</dbReference>
<organism evidence="8 9">
    <name type="scientific">Jeongeupia naejangsanensis</name>
    <dbReference type="NCBI Taxonomy" id="613195"/>
    <lineage>
        <taxon>Bacteria</taxon>
        <taxon>Pseudomonadati</taxon>
        <taxon>Pseudomonadota</taxon>
        <taxon>Betaproteobacteria</taxon>
        <taxon>Neisseriales</taxon>
        <taxon>Chitinibacteraceae</taxon>
        <taxon>Jeongeupia</taxon>
    </lineage>
</organism>
<feature type="binding site" evidence="6">
    <location>
        <begin position="42"/>
        <end position="49"/>
    </location>
    <ligand>
        <name>ATP</name>
        <dbReference type="ChEBI" id="CHEBI:30616"/>
    </ligand>
</feature>
<feature type="domain" description="UvrD-like helicase ATP-binding" evidence="7">
    <location>
        <begin position="21"/>
        <end position="313"/>
    </location>
</feature>